<accession>A0A565BKH9</accession>
<comment type="caution">
    <text evidence="2">The sequence shown here is derived from an EMBL/GenBank/DDBJ whole genome shotgun (WGS) entry which is preliminary data.</text>
</comment>
<proteinExistence type="predicted"/>
<gene>
    <name evidence="2" type="ORF">ANE_LOCUS12142</name>
</gene>
<dbReference type="AlphaFoldDB" id="A0A565BKH9"/>
<dbReference type="Gene3D" id="2.40.50.140">
    <property type="entry name" value="Nucleic acid-binding proteins"/>
    <property type="match status" value="1"/>
</dbReference>
<feature type="domain" description="Replication protein A 70 kDa DNA-binding subunit B/D first OB fold" evidence="1">
    <location>
        <begin position="5"/>
        <end position="105"/>
    </location>
</feature>
<sequence>MAAINMISELKPYRTNWKIKAKILRLWKQESPYGATLELILADSMENKIGATIKKQFWLEFQNVLSEGDKKLIRNFSVSQTVGAYKSTDHTYKILFFQKTSVEECDQLPDTLTGWRFANCNDITNGTLGIEYLVDVIGHIANTTDLQTFENMRKKPRNLHYAETVNDYVKNHNSTNIILVAQFCRTSQWTEVWSVTNAFNCTKVFLDSTHREVVEFRASLPQDGLALAIIEPRQLSSCSCATEDFFMENPPKPLGEIRESQELLNKTLPLLTLL</sequence>
<name>A0A565BKH9_9BRAS</name>
<evidence type="ECO:0000259" key="1">
    <source>
        <dbReference type="Pfam" id="PF02721"/>
    </source>
</evidence>
<dbReference type="Proteomes" id="UP000489600">
    <property type="component" value="Unassembled WGS sequence"/>
</dbReference>
<keyword evidence="3" id="KW-1185">Reference proteome</keyword>
<dbReference type="Pfam" id="PF02721">
    <property type="entry name" value="DUF223"/>
    <property type="match status" value="1"/>
</dbReference>
<dbReference type="OrthoDB" id="1750550at2759"/>
<dbReference type="InterPro" id="IPR012340">
    <property type="entry name" value="NA-bd_OB-fold"/>
</dbReference>
<evidence type="ECO:0000313" key="3">
    <source>
        <dbReference type="Proteomes" id="UP000489600"/>
    </source>
</evidence>
<protein>
    <recommendedName>
        <fullName evidence="1">Replication protein A 70 kDa DNA-binding subunit B/D first OB fold domain-containing protein</fullName>
    </recommendedName>
</protein>
<dbReference type="SUPFAM" id="SSF50249">
    <property type="entry name" value="Nucleic acid-binding proteins"/>
    <property type="match status" value="1"/>
</dbReference>
<dbReference type="SMR" id="A0A565BKH9"/>
<feature type="non-terminal residue" evidence="2">
    <location>
        <position position="274"/>
    </location>
</feature>
<dbReference type="PANTHER" id="PTHR47165">
    <property type="entry name" value="OS03G0429900 PROTEIN"/>
    <property type="match status" value="1"/>
</dbReference>
<reference evidence="2" key="1">
    <citation type="submission" date="2019-07" db="EMBL/GenBank/DDBJ databases">
        <authorList>
            <person name="Dittberner H."/>
        </authorList>
    </citation>
    <scope>NUCLEOTIDE SEQUENCE [LARGE SCALE GENOMIC DNA]</scope>
</reference>
<evidence type="ECO:0000313" key="2">
    <source>
        <dbReference type="EMBL" id="VVB01698.1"/>
    </source>
</evidence>
<organism evidence="2 3">
    <name type="scientific">Arabis nemorensis</name>
    <dbReference type="NCBI Taxonomy" id="586526"/>
    <lineage>
        <taxon>Eukaryota</taxon>
        <taxon>Viridiplantae</taxon>
        <taxon>Streptophyta</taxon>
        <taxon>Embryophyta</taxon>
        <taxon>Tracheophyta</taxon>
        <taxon>Spermatophyta</taxon>
        <taxon>Magnoliopsida</taxon>
        <taxon>eudicotyledons</taxon>
        <taxon>Gunneridae</taxon>
        <taxon>Pentapetalae</taxon>
        <taxon>rosids</taxon>
        <taxon>malvids</taxon>
        <taxon>Brassicales</taxon>
        <taxon>Brassicaceae</taxon>
        <taxon>Arabideae</taxon>
        <taxon>Arabis</taxon>
    </lineage>
</organism>
<dbReference type="EMBL" id="CABITT030000004">
    <property type="protein sequence ID" value="VVB01698.1"/>
    <property type="molecule type" value="Genomic_DNA"/>
</dbReference>
<dbReference type="InterPro" id="IPR003871">
    <property type="entry name" value="RFA1B/D_OB_1st"/>
</dbReference>
<dbReference type="PANTHER" id="PTHR47165:SF4">
    <property type="entry name" value="OS03G0429900 PROTEIN"/>
    <property type="match status" value="1"/>
</dbReference>
<dbReference type="CDD" id="cd04480">
    <property type="entry name" value="RPA1_DBD_A_like"/>
    <property type="match status" value="1"/>
</dbReference>